<evidence type="ECO:0000256" key="4">
    <source>
        <dbReference type="ARBA" id="ARBA00023136"/>
    </source>
</evidence>
<proteinExistence type="predicted"/>
<evidence type="ECO:0000256" key="5">
    <source>
        <dbReference type="SAM" id="Phobius"/>
    </source>
</evidence>
<feature type="transmembrane region" description="Helical" evidence="5">
    <location>
        <begin position="291"/>
        <end position="309"/>
    </location>
</feature>
<feature type="transmembrane region" description="Helical" evidence="5">
    <location>
        <begin position="12"/>
        <end position="33"/>
    </location>
</feature>
<dbReference type="InterPro" id="IPR044880">
    <property type="entry name" value="NCX_ion-bd_dom_sf"/>
</dbReference>
<dbReference type="KEGG" id="ali:AZOLI_p30232"/>
<dbReference type="OrthoDB" id="153124at2"/>
<evidence type="ECO:0000313" key="7">
    <source>
        <dbReference type="EMBL" id="CBS90072.1"/>
    </source>
</evidence>
<keyword evidence="3 5" id="KW-1133">Transmembrane helix</keyword>
<keyword evidence="2 5" id="KW-0812">Transmembrane</keyword>
<keyword evidence="7" id="KW-0614">Plasmid</keyword>
<feature type="domain" description="Sodium/calcium exchanger membrane region" evidence="6">
    <location>
        <begin position="197"/>
        <end position="337"/>
    </location>
</feature>
<geneLocation type="plasmid" evidence="7 8">
    <name>AZO_p3</name>
</geneLocation>
<evidence type="ECO:0000256" key="2">
    <source>
        <dbReference type="ARBA" id="ARBA00022692"/>
    </source>
</evidence>
<feature type="transmembrane region" description="Helical" evidence="5">
    <location>
        <begin position="111"/>
        <end position="131"/>
    </location>
</feature>
<accession>G7ZEE6</accession>
<feature type="transmembrane region" description="Helical" evidence="5">
    <location>
        <begin position="137"/>
        <end position="157"/>
    </location>
</feature>
<feature type="transmembrane region" description="Helical" evidence="5">
    <location>
        <begin position="190"/>
        <end position="209"/>
    </location>
</feature>
<sequence>MPLDGLPLLANLAIFAAAAALVWVAGTRLAVYVDGIAQATGAGQAFIGMLLLGGITSLPEIATVTTASWTGSPSLAVNNLIGSAAGNVLLLAVADVVLGRDALTSVVAKPSTLLQGTLGMMLLCMVAAALVAGDIAVAGVGVWTTALLGGCVAALWLSSNYERRHVWEAVGGRADEGGKLPGAEQPLRTLALKTTAVAAIILMAGFVLSQAGDAIAKQSGLGVGLVGFVLLAFATSLPELSSIVSALRIRRYEMAVGDIFGTNLFNIALLFLADLTYSGGPVLSEGGTFEAVAALLASLLTGLFIIGLLERQDRTILRMGYDSLAAIILYALGLVVLYPFAQ</sequence>
<reference evidence="8" key="1">
    <citation type="journal article" date="2011" name="PLoS Genet.">
        <title>Azospirillum genomes reveal transition of bacteria from aquatic to terrestrial environments.</title>
        <authorList>
            <person name="Wisniewski-Dye F."/>
            <person name="Borziak K."/>
            <person name="Khalsa-Moyers G."/>
            <person name="Alexandre G."/>
            <person name="Sukharnikov L.O."/>
            <person name="Wuichet K."/>
            <person name="Hurst G.B."/>
            <person name="McDonald W.H."/>
            <person name="Robertson J.S."/>
            <person name="Barbe V."/>
            <person name="Calteau A."/>
            <person name="Rouy Z."/>
            <person name="Mangenot S."/>
            <person name="Prigent-Combaret C."/>
            <person name="Normand P."/>
            <person name="Boyer M."/>
            <person name="Siguier P."/>
            <person name="Dessaux Y."/>
            <person name="Elmerich C."/>
            <person name="Condemine G."/>
            <person name="Krishnen G."/>
            <person name="Kennedy I."/>
            <person name="Paterson A.H."/>
            <person name="Gonzalez V."/>
            <person name="Mavingui P."/>
            <person name="Zhulin I.B."/>
        </authorList>
    </citation>
    <scope>NUCLEOTIDE SEQUENCE [LARGE SCALE GENOMIC DNA]</scope>
    <source>
        <strain evidence="8">4B</strain>
    </source>
</reference>
<dbReference type="GO" id="GO:0055085">
    <property type="term" value="P:transmembrane transport"/>
    <property type="evidence" value="ECO:0007669"/>
    <property type="project" value="InterPro"/>
</dbReference>
<feature type="transmembrane region" description="Helical" evidence="5">
    <location>
        <begin position="321"/>
        <end position="341"/>
    </location>
</feature>
<protein>
    <recommendedName>
        <fullName evidence="6">Sodium/calcium exchanger membrane region domain-containing protein</fullName>
    </recommendedName>
</protein>
<evidence type="ECO:0000313" key="8">
    <source>
        <dbReference type="Proteomes" id="UP000005667"/>
    </source>
</evidence>
<keyword evidence="8" id="KW-1185">Reference proteome</keyword>
<comment type="subcellular location">
    <subcellularLocation>
        <location evidence="1">Membrane</location>
        <topology evidence="1">Multi-pass membrane protein</topology>
    </subcellularLocation>
</comment>
<evidence type="ECO:0000256" key="1">
    <source>
        <dbReference type="ARBA" id="ARBA00004141"/>
    </source>
</evidence>
<evidence type="ECO:0000256" key="3">
    <source>
        <dbReference type="ARBA" id="ARBA00022989"/>
    </source>
</evidence>
<evidence type="ECO:0000259" key="6">
    <source>
        <dbReference type="Pfam" id="PF01699"/>
    </source>
</evidence>
<feature type="transmembrane region" description="Helical" evidence="5">
    <location>
        <begin position="80"/>
        <end position="99"/>
    </location>
</feature>
<dbReference type="Gene3D" id="1.20.1420.30">
    <property type="entry name" value="NCX, central ion-binding region"/>
    <property type="match status" value="1"/>
</dbReference>
<feature type="transmembrane region" description="Helical" evidence="5">
    <location>
        <begin position="221"/>
        <end position="247"/>
    </location>
</feature>
<feature type="transmembrane region" description="Helical" evidence="5">
    <location>
        <begin position="259"/>
        <end position="279"/>
    </location>
</feature>
<dbReference type="AlphaFoldDB" id="G7ZEE6"/>
<dbReference type="Pfam" id="PF01699">
    <property type="entry name" value="Na_Ca_ex"/>
    <property type="match status" value="2"/>
</dbReference>
<dbReference type="RefSeq" id="WP_014249517.1">
    <property type="nucleotide sequence ID" value="NC_016623.1"/>
</dbReference>
<dbReference type="InterPro" id="IPR004837">
    <property type="entry name" value="NaCa_Exmemb"/>
</dbReference>
<dbReference type="HOGENOM" id="CLU_007948_2_0_5"/>
<dbReference type="EMBL" id="FQ311871">
    <property type="protein sequence ID" value="CBS90072.1"/>
    <property type="molecule type" value="Genomic_DNA"/>
</dbReference>
<feature type="domain" description="Sodium/calcium exchanger membrane region" evidence="6">
    <location>
        <begin position="12"/>
        <end position="131"/>
    </location>
</feature>
<dbReference type="GO" id="GO:0016020">
    <property type="term" value="C:membrane"/>
    <property type="evidence" value="ECO:0007669"/>
    <property type="project" value="UniProtKB-SubCell"/>
</dbReference>
<dbReference type="Proteomes" id="UP000005667">
    <property type="component" value="Plasmid AZO_p3"/>
</dbReference>
<organism evidence="7 8">
    <name type="scientific">Azospirillum lipoferum (strain 4B)</name>
    <dbReference type="NCBI Taxonomy" id="862719"/>
    <lineage>
        <taxon>Bacteria</taxon>
        <taxon>Pseudomonadati</taxon>
        <taxon>Pseudomonadota</taxon>
        <taxon>Alphaproteobacteria</taxon>
        <taxon>Rhodospirillales</taxon>
        <taxon>Azospirillaceae</taxon>
        <taxon>Azospirillum</taxon>
    </lineage>
</organism>
<keyword evidence="4 5" id="KW-0472">Membrane</keyword>
<feature type="transmembrane region" description="Helical" evidence="5">
    <location>
        <begin position="45"/>
        <end position="68"/>
    </location>
</feature>
<gene>
    <name evidence="7" type="ordered locus">AZOLI_p30232</name>
</gene>
<name>G7ZEE6_AZOL4</name>